<dbReference type="PROSITE" id="PS51257">
    <property type="entry name" value="PROKAR_LIPOPROTEIN"/>
    <property type="match status" value="1"/>
</dbReference>
<dbReference type="Proteomes" id="UP000326924">
    <property type="component" value="Unassembled WGS sequence"/>
</dbReference>
<name>A0A5J5F877_9PEZI</name>
<keyword evidence="4" id="KW-1185">Reference proteome</keyword>
<dbReference type="AlphaFoldDB" id="A0A5J5F877"/>
<dbReference type="EMBL" id="VXIS01000018">
    <property type="protein sequence ID" value="KAA8913039.1"/>
    <property type="molecule type" value="Genomic_DNA"/>
</dbReference>
<feature type="compositionally biased region" description="Low complexity" evidence="1">
    <location>
        <begin position="140"/>
        <end position="204"/>
    </location>
</feature>
<dbReference type="InParanoid" id="A0A5J5F877"/>
<organism evidence="3 4">
    <name type="scientific">Sphaerosporella brunnea</name>
    <dbReference type="NCBI Taxonomy" id="1250544"/>
    <lineage>
        <taxon>Eukaryota</taxon>
        <taxon>Fungi</taxon>
        <taxon>Dikarya</taxon>
        <taxon>Ascomycota</taxon>
        <taxon>Pezizomycotina</taxon>
        <taxon>Pezizomycetes</taxon>
        <taxon>Pezizales</taxon>
        <taxon>Pyronemataceae</taxon>
        <taxon>Sphaerosporella</taxon>
    </lineage>
</organism>
<protein>
    <recommendedName>
        <fullName evidence="5">Hydrophobic surface binding protein A-domain-containing protein</fullName>
    </recommendedName>
</protein>
<keyword evidence="2" id="KW-0732">Signal</keyword>
<feature type="chain" id="PRO_5023881464" description="Hydrophobic surface binding protein A-domain-containing protein" evidence="2">
    <location>
        <begin position="17"/>
        <end position="228"/>
    </location>
</feature>
<gene>
    <name evidence="3" type="ORF">FN846DRAFT_931573</name>
</gene>
<evidence type="ECO:0000256" key="2">
    <source>
        <dbReference type="SAM" id="SignalP"/>
    </source>
</evidence>
<accession>A0A5J5F877</accession>
<comment type="caution">
    <text evidence="3">The sequence shown here is derived from an EMBL/GenBank/DDBJ whole genome shotgun (WGS) entry which is preliminary data.</text>
</comment>
<evidence type="ECO:0008006" key="5">
    <source>
        <dbReference type="Google" id="ProtNLM"/>
    </source>
</evidence>
<proteinExistence type="predicted"/>
<evidence type="ECO:0000313" key="4">
    <source>
        <dbReference type="Proteomes" id="UP000326924"/>
    </source>
</evidence>
<evidence type="ECO:0000256" key="1">
    <source>
        <dbReference type="SAM" id="MobiDB-lite"/>
    </source>
</evidence>
<evidence type="ECO:0000313" key="3">
    <source>
        <dbReference type="EMBL" id="KAA8913039.1"/>
    </source>
</evidence>
<reference evidence="3 4" key="1">
    <citation type="submission" date="2019-09" db="EMBL/GenBank/DDBJ databases">
        <title>Draft genome of the ectomycorrhizal ascomycete Sphaerosporella brunnea.</title>
        <authorList>
            <consortium name="DOE Joint Genome Institute"/>
            <person name="Benucci G.M."/>
            <person name="Marozzi G."/>
            <person name="Antonielli L."/>
            <person name="Sanchez S."/>
            <person name="Marco P."/>
            <person name="Wang X."/>
            <person name="Falini L.B."/>
            <person name="Barry K."/>
            <person name="Haridas S."/>
            <person name="Lipzen A."/>
            <person name="Labutti K."/>
            <person name="Grigoriev I.V."/>
            <person name="Murat C."/>
            <person name="Martin F."/>
            <person name="Albertini E."/>
            <person name="Donnini D."/>
            <person name="Bonito G."/>
        </authorList>
    </citation>
    <scope>NUCLEOTIDE SEQUENCE [LARGE SCALE GENOMIC DNA]</scope>
    <source>
        <strain evidence="3 4">Sb_GMNB300</strain>
    </source>
</reference>
<sequence>MYKATLTLLFAALACGQSVNPSLVSEISSIDEKIQTAYTTDPGWSSFTRAMTSWESEFLSTNTITDGLTSLLPLLSTATDRQAVISSISVSVSRELAREHDSGFVQFVSTQTILGSGAGSSLHSDLTRLVSLVSEATATATATASGRSRSGTSAPTSTTGASTSTTRTSTATSRITVSTGSTSTTTSTSPTAATPAPTTSRSGSDAGPGINGVFGFVVAGVVAVAALL</sequence>
<feature type="region of interest" description="Disordered" evidence="1">
    <location>
        <begin position="140"/>
        <end position="206"/>
    </location>
</feature>
<feature type="signal peptide" evidence="2">
    <location>
        <begin position="1"/>
        <end position="16"/>
    </location>
</feature>